<dbReference type="Pfam" id="PF07714">
    <property type="entry name" value="PK_Tyr_Ser-Thr"/>
    <property type="match status" value="1"/>
</dbReference>
<dbReference type="InterPro" id="IPR001245">
    <property type="entry name" value="Ser-Thr/Tyr_kinase_cat_dom"/>
</dbReference>
<dbReference type="PANTHER" id="PTHR27005:SF283">
    <property type="entry name" value="OS02G0633066 PROTEIN"/>
    <property type="match status" value="1"/>
</dbReference>
<evidence type="ECO:0000256" key="1">
    <source>
        <dbReference type="ARBA" id="ARBA00004479"/>
    </source>
</evidence>
<evidence type="ECO:0000256" key="10">
    <source>
        <dbReference type="ARBA" id="ARBA00023136"/>
    </source>
</evidence>
<feature type="domain" description="Protein kinase" evidence="16">
    <location>
        <begin position="347"/>
        <end position="639"/>
    </location>
</feature>
<feature type="signal peptide" evidence="15">
    <location>
        <begin position="1"/>
        <end position="24"/>
    </location>
</feature>
<protein>
    <recommendedName>
        <fullName evidence="16">Protein kinase domain-containing protein</fullName>
    </recommendedName>
</protein>
<dbReference type="EMBL" id="JAGGNH010000001">
    <property type="protein sequence ID" value="KAJ0984847.1"/>
    <property type="molecule type" value="Genomic_DNA"/>
</dbReference>
<evidence type="ECO:0000256" key="15">
    <source>
        <dbReference type="SAM" id="SignalP"/>
    </source>
</evidence>
<keyword evidence="10 14" id="KW-0472">Membrane</keyword>
<dbReference type="PANTHER" id="PTHR27005">
    <property type="entry name" value="WALL-ASSOCIATED RECEPTOR KINASE-LIKE 21"/>
    <property type="match status" value="1"/>
</dbReference>
<evidence type="ECO:0000256" key="12">
    <source>
        <dbReference type="PROSITE-ProRule" id="PRU10141"/>
    </source>
</evidence>
<dbReference type="GO" id="GO:0005509">
    <property type="term" value="F:calcium ion binding"/>
    <property type="evidence" value="ECO:0007669"/>
    <property type="project" value="InterPro"/>
</dbReference>
<dbReference type="Proteomes" id="UP001085076">
    <property type="component" value="Miscellaneous, Linkage group lg01"/>
</dbReference>
<dbReference type="InterPro" id="IPR045274">
    <property type="entry name" value="WAK-like"/>
</dbReference>
<dbReference type="Gene3D" id="1.10.510.10">
    <property type="entry name" value="Transferase(Phosphotransferase) domain 1"/>
    <property type="match status" value="1"/>
</dbReference>
<dbReference type="GO" id="GO:0004674">
    <property type="term" value="F:protein serine/threonine kinase activity"/>
    <property type="evidence" value="ECO:0007669"/>
    <property type="project" value="UniProtKB-KW"/>
</dbReference>
<keyword evidence="2" id="KW-0723">Serine/threonine-protein kinase</keyword>
<organism evidence="17 18">
    <name type="scientific">Dioscorea zingiberensis</name>
    <dbReference type="NCBI Taxonomy" id="325984"/>
    <lineage>
        <taxon>Eukaryota</taxon>
        <taxon>Viridiplantae</taxon>
        <taxon>Streptophyta</taxon>
        <taxon>Embryophyta</taxon>
        <taxon>Tracheophyta</taxon>
        <taxon>Spermatophyta</taxon>
        <taxon>Magnoliopsida</taxon>
        <taxon>Liliopsida</taxon>
        <taxon>Dioscoreales</taxon>
        <taxon>Dioscoreaceae</taxon>
        <taxon>Dioscorea</taxon>
    </lineage>
</organism>
<accession>A0A9D5D5I9</accession>
<dbReference type="GO" id="GO:0007166">
    <property type="term" value="P:cell surface receptor signaling pathway"/>
    <property type="evidence" value="ECO:0007669"/>
    <property type="project" value="InterPro"/>
</dbReference>
<dbReference type="SMART" id="SM00220">
    <property type="entry name" value="S_TKc"/>
    <property type="match status" value="1"/>
</dbReference>
<name>A0A9D5D5I9_9LILI</name>
<feature type="region of interest" description="Disordered" evidence="13">
    <location>
        <begin position="655"/>
        <end position="687"/>
    </location>
</feature>
<evidence type="ECO:0000256" key="6">
    <source>
        <dbReference type="ARBA" id="ARBA00022741"/>
    </source>
</evidence>
<evidence type="ECO:0000313" key="18">
    <source>
        <dbReference type="Proteomes" id="UP001085076"/>
    </source>
</evidence>
<evidence type="ECO:0000256" key="11">
    <source>
        <dbReference type="ARBA" id="ARBA00023157"/>
    </source>
</evidence>
<sequence length="687" mass="76773">MKIFLHFWEALLLLLLVILPHTKAVCHDNNQTLCGNIIIPYPFSLSPDCARSKDLVLSCNQTFNPPKLSFKSTITTGGKIYDHDTEVSNITLEQGLLHAKTPVLLFNFSAFKFNDTTPLLYWTFTLPIDGPYTISQTDNMLTAVGCGTAASLTDADDNYLAMCMPMCSSAKFITGSCNGVGCCQSSIPPGLRSYTLKAQLLYHSNFTNFTHIFLVEKDKFTFNSLDMDPNSDVDECQKKDVCARGQYCINMQGNFSCEFYDRKGGSHNQVVLAGVGASFGLLVLLALLALLHRKWKARNLEKTKRRNYQCNHGLLLEKLISLDEGGVSDQGFMVFPLTEIEKATNNFDATRILGNGGHATVYKGLLSDKRVVAIKKSKLINPQEIKEFINEVFILSRIRHRNVVKLLGCCLETEVPLLVYEFIPNGTLAEHLHIRQRPSSLSWDDRLRIAFETARALAHLHCDASISVFHRDVKSSNILLDSNFTAKVSDFGASRSIPLHESATAGLSTVAQGTFGYLDPEHFHTGQLTQKSDVYSFGVILAELLTGETPISQSRTGGQANLGTYFVSATKENRIFEIVEPHIVNNNTRKDIEAVAILAETCLKMQGVERPTMKEVEIALMSLRWSKKQHQHQHQHPWNSSEKNEEIKLLFSQDYPQSSSGFNDHYDSTGKNSMETQLLPSSMEYAR</sequence>
<evidence type="ECO:0000256" key="8">
    <source>
        <dbReference type="ARBA" id="ARBA00022840"/>
    </source>
</evidence>
<dbReference type="GO" id="GO:0005886">
    <property type="term" value="C:plasma membrane"/>
    <property type="evidence" value="ECO:0007669"/>
    <property type="project" value="TreeGrafter"/>
</dbReference>
<reference evidence="17" key="2">
    <citation type="journal article" date="2022" name="Hortic Res">
        <title>The genome of Dioscorea zingiberensis sheds light on the biosynthesis, origin and evolution of the medicinally important diosgenin saponins.</title>
        <authorList>
            <person name="Li Y."/>
            <person name="Tan C."/>
            <person name="Li Z."/>
            <person name="Guo J."/>
            <person name="Li S."/>
            <person name="Chen X."/>
            <person name="Wang C."/>
            <person name="Dai X."/>
            <person name="Yang H."/>
            <person name="Song W."/>
            <person name="Hou L."/>
            <person name="Xu J."/>
            <person name="Tong Z."/>
            <person name="Xu A."/>
            <person name="Yuan X."/>
            <person name="Wang W."/>
            <person name="Yang Q."/>
            <person name="Chen L."/>
            <person name="Sun Z."/>
            <person name="Wang K."/>
            <person name="Pan B."/>
            <person name="Chen J."/>
            <person name="Bao Y."/>
            <person name="Liu F."/>
            <person name="Qi X."/>
            <person name="Gang D.R."/>
            <person name="Wen J."/>
            <person name="Li J."/>
        </authorList>
    </citation>
    <scope>NUCLEOTIDE SEQUENCE</scope>
    <source>
        <strain evidence="17">Dzin_1.0</strain>
    </source>
</reference>
<dbReference type="InterPro" id="IPR011009">
    <property type="entry name" value="Kinase-like_dom_sf"/>
</dbReference>
<evidence type="ECO:0000256" key="13">
    <source>
        <dbReference type="SAM" id="MobiDB-lite"/>
    </source>
</evidence>
<keyword evidence="18" id="KW-1185">Reference proteome</keyword>
<dbReference type="OrthoDB" id="665377at2759"/>
<comment type="subcellular location">
    <subcellularLocation>
        <location evidence="1">Membrane</location>
        <topology evidence="1">Single-pass type I membrane protein</topology>
    </subcellularLocation>
</comment>
<evidence type="ECO:0000256" key="7">
    <source>
        <dbReference type="ARBA" id="ARBA00022777"/>
    </source>
</evidence>
<dbReference type="CDD" id="cd00054">
    <property type="entry name" value="EGF_CA"/>
    <property type="match status" value="1"/>
</dbReference>
<dbReference type="AlphaFoldDB" id="A0A9D5D5I9"/>
<gene>
    <name evidence="17" type="ORF">J5N97_003203</name>
</gene>
<feature type="transmembrane region" description="Helical" evidence="14">
    <location>
        <begin position="270"/>
        <end position="291"/>
    </location>
</feature>
<evidence type="ECO:0000256" key="2">
    <source>
        <dbReference type="ARBA" id="ARBA00022527"/>
    </source>
</evidence>
<keyword evidence="3" id="KW-0808">Transferase</keyword>
<dbReference type="FunFam" id="1.10.510.10:FF:000084">
    <property type="entry name" value="Wall-associated receptor kinase 2"/>
    <property type="match status" value="1"/>
</dbReference>
<keyword evidence="5 15" id="KW-0732">Signal</keyword>
<dbReference type="InterPro" id="IPR017441">
    <property type="entry name" value="Protein_kinase_ATP_BS"/>
</dbReference>
<feature type="binding site" evidence="12">
    <location>
        <position position="376"/>
    </location>
    <ligand>
        <name>ATP</name>
        <dbReference type="ChEBI" id="CHEBI:30616"/>
    </ligand>
</feature>
<feature type="compositionally biased region" description="Polar residues" evidence="13">
    <location>
        <begin position="669"/>
        <end position="680"/>
    </location>
</feature>
<feature type="chain" id="PRO_5038780020" description="Protein kinase domain-containing protein" evidence="15">
    <location>
        <begin position="25"/>
        <end position="687"/>
    </location>
</feature>
<evidence type="ECO:0000256" key="4">
    <source>
        <dbReference type="ARBA" id="ARBA00022692"/>
    </source>
</evidence>
<comment type="caution">
    <text evidence="17">The sequence shown here is derived from an EMBL/GenBank/DDBJ whole genome shotgun (WGS) entry which is preliminary data.</text>
</comment>
<dbReference type="InterPro" id="IPR018097">
    <property type="entry name" value="EGF_Ca-bd_CS"/>
</dbReference>
<evidence type="ECO:0000259" key="16">
    <source>
        <dbReference type="PROSITE" id="PS50011"/>
    </source>
</evidence>
<dbReference type="FunFam" id="3.30.200.20:FF:000043">
    <property type="entry name" value="Wall-associated receptor kinase 2"/>
    <property type="match status" value="1"/>
</dbReference>
<dbReference type="PROSITE" id="PS50011">
    <property type="entry name" value="PROTEIN_KINASE_DOM"/>
    <property type="match status" value="1"/>
</dbReference>
<dbReference type="SUPFAM" id="SSF56112">
    <property type="entry name" value="Protein kinase-like (PK-like)"/>
    <property type="match status" value="1"/>
</dbReference>
<reference evidence="17" key="1">
    <citation type="submission" date="2021-03" db="EMBL/GenBank/DDBJ databases">
        <authorList>
            <person name="Li Z."/>
            <person name="Yang C."/>
        </authorList>
    </citation>
    <scope>NUCLEOTIDE SEQUENCE</scope>
    <source>
        <strain evidence="17">Dzin_1.0</strain>
        <tissue evidence="17">Leaf</tissue>
    </source>
</reference>
<dbReference type="GO" id="GO:0005524">
    <property type="term" value="F:ATP binding"/>
    <property type="evidence" value="ECO:0007669"/>
    <property type="project" value="UniProtKB-UniRule"/>
</dbReference>
<keyword evidence="8 12" id="KW-0067">ATP-binding</keyword>
<dbReference type="PROSITE" id="PS00107">
    <property type="entry name" value="PROTEIN_KINASE_ATP"/>
    <property type="match status" value="1"/>
</dbReference>
<dbReference type="CDD" id="cd14066">
    <property type="entry name" value="STKc_IRAK"/>
    <property type="match status" value="1"/>
</dbReference>
<proteinExistence type="predicted"/>
<keyword evidence="4 14" id="KW-0812">Transmembrane</keyword>
<keyword evidence="6 12" id="KW-0547">Nucleotide-binding</keyword>
<keyword evidence="9 14" id="KW-1133">Transmembrane helix</keyword>
<evidence type="ECO:0000256" key="3">
    <source>
        <dbReference type="ARBA" id="ARBA00022679"/>
    </source>
</evidence>
<evidence type="ECO:0000313" key="17">
    <source>
        <dbReference type="EMBL" id="KAJ0984847.1"/>
    </source>
</evidence>
<evidence type="ECO:0000256" key="9">
    <source>
        <dbReference type="ARBA" id="ARBA00022989"/>
    </source>
</evidence>
<dbReference type="PROSITE" id="PS00108">
    <property type="entry name" value="PROTEIN_KINASE_ST"/>
    <property type="match status" value="1"/>
</dbReference>
<dbReference type="PROSITE" id="PS01187">
    <property type="entry name" value="EGF_CA"/>
    <property type="match status" value="1"/>
</dbReference>
<dbReference type="InterPro" id="IPR008271">
    <property type="entry name" value="Ser/Thr_kinase_AS"/>
</dbReference>
<keyword evidence="7" id="KW-0418">Kinase</keyword>
<evidence type="ECO:0000256" key="14">
    <source>
        <dbReference type="SAM" id="Phobius"/>
    </source>
</evidence>
<dbReference type="InterPro" id="IPR000719">
    <property type="entry name" value="Prot_kinase_dom"/>
</dbReference>
<keyword evidence="11" id="KW-1015">Disulfide bond</keyword>
<evidence type="ECO:0000256" key="5">
    <source>
        <dbReference type="ARBA" id="ARBA00022729"/>
    </source>
</evidence>
<dbReference type="Gene3D" id="3.30.200.20">
    <property type="entry name" value="Phosphorylase Kinase, domain 1"/>
    <property type="match status" value="1"/>
</dbReference>
<dbReference type="Gene3D" id="2.10.25.10">
    <property type="entry name" value="Laminin"/>
    <property type="match status" value="1"/>
</dbReference>